<dbReference type="InParanoid" id="A0A2N3N154"/>
<dbReference type="VEuPathDB" id="FungiDB:jhhlp_007459"/>
<dbReference type="OrthoDB" id="4933604at2759"/>
<accession>A0A2N3N154</accession>
<dbReference type="AlphaFoldDB" id="A0A2N3N154"/>
<comment type="caution">
    <text evidence="1">The sequence shown here is derived from an EMBL/GenBank/DDBJ whole genome shotgun (WGS) entry which is preliminary data.</text>
</comment>
<dbReference type="Proteomes" id="UP000233524">
    <property type="component" value="Unassembled WGS sequence"/>
</dbReference>
<sequence>MDRIRFIPGKEAKDQMFEANGLIYFGREVAADMADEFILRCPNAAQRWSEINIVYQTALACLSEGDRIDIRFGLRDTNEAAGLPPYPSGELIGHTWATLTAAGGGERVIWEVGRDTPPAGHPYGDRAFNAYREAVAAFLGEEPPAPLPVDTNAPAPPAEFRGNPIISRSLAPSNLYHASARMWYYVDLVPFDGLDSRPLLSRPMRAFDAVILASIITLANGKPPIVFGIRPTLDGLGKMPEGYVRALYEDDQRVEPTDKKPLLVM</sequence>
<evidence type="ECO:0000313" key="2">
    <source>
        <dbReference type="Proteomes" id="UP000233524"/>
    </source>
</evidence>
<dbReference type="EMBL" id="NLAX01001036">
    <property type="protein sequence ID" value="PKS06142.1"/>
    <property type="molecule type" value="Genomic_DNA"/>
</dbReference>
<reference evidence="1 2" key="1">
    <citation type="journal article" date="2017" name="G3 (Bethesda)">
        <title>First Draft Genome Sequence of the Pathogenic Fungus Lomentospora prolificans (Formerly Scedosporium prolificans).</title>
        <authorList>
            <person name="Luo R."/>
            <person name="Zimin A."/>
            <person name="Workman R."/>
            <person name="Fan Y."/>
            <person name="Pertea G."/>
            <person name="Grossman N."/>
            <person name="Wear M.P."/>
            <person name="Jia B."/>
            <person name="Miller H."/>
            <person name="Casadevall A."/>
            <person name="Timp W."/>
            <person name="Zhang S.X."/>
            <person name="Salzberg S.L."/>
        </authorList>
    </citation>
    <scope>NUCLEOTIDE SEQUENCE [LARGE SCALE GENOMIC DNA]</scope>
    <source>
        <strain evidence="1 2">JHH-5317</strain>
    </source>
</reference>
<organism evidence="1 2">
    <name type="scientific">Lomentospora prolificans</name>
    <dbReference type="NCBI Taxonomy" id="41688"/>
    <lineage>
        <taxon>Eukaryota</taxon>
        <taxon>Fungi</taxon>
        <taxon>Dikarya</taxon>
        <taxon>Ascomycota</taxon>
        <taxon>Pezizomycotina</taxon>
        <taxon>Sordariomycetes</taxon>
        <taxon>Hypocreomycetidae</taxon>
        <taxon>Microascales</taxon>
        <taxon>Microascaceae</taxon>
        <taxon>Lomentospora</taxon>
    </lineage>
</organism>
<gene>
    <name evidence="1" type="ORF">jhhlp_007459</name>
</gene>
<evidence type="ECO:0000313" key="1">
    <source>
        <dbReference type="EMBL" id="PKS06142.1"/>
    </source>
</evidence>
<protein>
    <submittedName>
        <fullName evidence="1">Uncharacterized protein</fullName>
    </submittedName>
</protein>
<proteinExistence type="predicted"/>
<name>A0A2N3N154_9PEZI</name>
<keyword evidence="2" id="KW-1185">Reference proteome</keyword>